<comment type="caution">
    <text evidence="9">The sequence shown here is derived from an EMBL/GenBank/DDBJ whole genome shotgun (WGS) entry which is preliminary data.</text>
</comment>
<dbReference type="InterPro" id="IPR001901">
    <property type="entry name" value="Translocase_SecE/Sec61-g"/>
</dbReference>
<dbReference type="Proteomes" id="UP000658258">
    <property type="component" value="Unassembled WGS sequence"/>
</dbReference>
<dbReference type="Gene3D" id="1.20.5.1030">
    <property type="entry name" value="Preprotein translocase secy subunit"/>
    <property type="match status" value="1"/>
</dbReference>
<evidence type="ECO:0000313" key="10">
    <source>
        <dbReference type="Proteomes" id="UP000658258"/>
    </source>
</evidence>
<dbReference type="Pfam" id="PF00584">
    <property type="entry name" value="SecE"/>
    <property type="match status" value="1"/>
</dbReference>
<keyword evidence="5 8" id="KW-1133">Transmembrane helix</keyword>
<comment type="similarity">
    <text evidence="8">Belongs to the SecE/SEC61-gamma family.</text>
</comment>
<keyword evidence="8" id="KW-1003">Cell membrane</keyword>
<accession>A0ABQ3I9K3</accession>
<organism evidence="9 10">
    <name type="scientific">Roseivirga thermotolerans</name>
    <dbReference type="NCBI Taxonomy" id="1758176"/>
    <lineage>
        <taxon>Bacteria</taxon>
        <taxon>Pseudomonadati</taxon>
        <taxon>Bacteroidota</taxon>
        <taxon>Cytophagia</taxon>
        <taxon>Cytophagales</taxon>
        <taxon>Roseivirgaceae</taxon>
        <taxon>Roseivirga</taxon>
    </lineage>
</organism>
<keyword evidence="3 8" id="KW-0812">Transmembrane</keyword>
<keyword evidence="2 8" id="KW-0813">Transport</keyword>
<evidence type="ECO:0000256" key="1">
    <source>
        <dbReference type="ARBA" id="ARBA00004370"/>
    </source>
</evidence>
<comment type="subcellular location">
    <subcellularLocation>
        <location evidence="8">Cell membrane</location>
        <topology evidence="8">Single-pass membrane protein</topology>
    </subcellularLocation>
    <subcellularLocation>
        <location evidence="1">Membrane</location>
    </subcellularLocation>
</comment>
<evidence type="ECO:0000256" key="8">
    <source>
        <dbReference type="HAMAP-Rule" id="MF_00422"/>
    </source>
</evidence>
<dbReference type="InterPro" id="IPR038379">
    <property type="entry name" value="SecE_sf"/>
</dbReference>
<dbReference type="RefSeq" id="WP_189630249.1">
    <property type="nucleotide sequence ID" value="NZ_BNAG01000003.1"/>
</dbReference>
<dbReference type="HAMAP" id="MF_00422">
    <property type="entry name" value="SecE"/>
    <property type="match status" value="1"/>
</dbReference>
<evidence type="ECO:0000256" key="6">
    <source>
        <dbReference type="ARBA" id="ARBA00023010"/>
    </source>
</evidence>
<comment type="subunit">
    <text evidence="8">Component of the Sec protein translocase complex. Heterotrimer consisting of SecY, SecE and SecG subunits. The heterotrimers can form oligomers, although 1 heterotrimer is thought to be able to translocate proteins. Interacts with the ribosome. Interacts with SecDF, and other proteins may be involved. Interacts with SecA.</text>
</comment>
<evidence type="ECO:0000313" key="9">
    <source>
        <dbReference type="EMBL" id="GHE65901.1"/>
    </source>
</evidence>
<dbReference type="NCBIfam" id="TIGR00964">
    <property type="entry name" value="secE_bact"/>
    <property type="match status" value="1"/>
</dbReference>
<evidence type="ECO:0000256" key="5">
    <source>
        <dbReference type="ARBA" id="ARBA00022989"/>
    </source>
</evidence>
<protein>
    <recommendedName>
        <fullName evidence="8">Protein translocase subunit SecE</fullName>
    </recommendedName>
</protein>
<evidence type="ECO:0000256" key="2">
    <source>
        <dbReference type="ARBA" id="ARBA00022448"/>
    </source>
</evidence>
<gene>
    <name evidence="8" type="primary">secE</name>
    <name evidence="9" type="ORF">GCM10011340_21370</name>
</gene>
<name>A0ABQ3I9K3_9BACT</name>
<keyword evidence="4 8" id="KW-0653">Protein transport</keyword>
<keyword evidence="6 8" id="KW-0811">Translocation</keyword>
<evidence type="ECO:0000256" key="3">
    <source>
        <dbReference type="ARBA" id="ARBA00022692"/>
    </source>
</evidence>
<feature type="transmembrane region" description="Helical" evidence="8">
    <location>
        <begin position="32"/>
        <end position="52"/>
    </location>
</feature>
<proteinExistence type="inferred from homology"/>
<keyword evidence="7 8" id="KW-0472">Membrane</keyword>
<evidence type="ECO:0000256" key="4">
    <source>
        <dbReference type="ARBA" id="ARBA00022927"/>
    </source>
</evidence>
<evidence type="ECO:0000256" key="7">
    <source>
        <dbReference type="ARBA" id="ARBA00023136"/>
    </source>
</evidence>
<comment type="function">
    <text evidence="8">Essential subunit of the Sec protein translocation channel SecYEG. Clamps together the 2 halves of SecY. May contact the channel plug during translocation.</text>
</comment>
<dbReference type="InterPro" id="IPR005807">
    <property type="entry name" value="SecE_bac"/>
</dbReference>
<reference evidence="10" key="1">
    <citation type="journal article" date="2019" name="Int. J. Syst. Evol. Microbiol.">
        <title>The Global Catalogue of Microorganisms (GCM) 10K type strain sequencing project: providing services to taxonomists for standard genome sequencing and annotation.</title>
        <authorList>
            <consortium name="The Broad Institute Genomics Platform"/>
            <consortium name="The Broad Institute Genome Sequencing Center for Infectious Disease"/>
            <person name="Wu L."/>
            <person name="Ma J."/>
        </authorList>
    </citation>
    <scope>NUCLEOTIDE SEQUENCE [LARGE SCALE GENOMIC DNA]</scope>
    <source>
        <strain evidence="10">CGMCC 1.15111</strain>
    </source>
</reference>
<keyword evidence="10" id="KW-1185">Reference proteome</keyword>
<dbReference type="EMBL" id="BNAG01000003">
    <property type="protein sequence ID" value="GHE65901.1"/>
    <property type="molecule type" value="Genomic_DNA"/>
</dbReference>
<sequence>MSKLMSFVSESYDEMRHKVSWPKLSELQSSSVLVLVASLIFALVIGLIDLGFDKIMDWFYNLNL</sequence>